<dbReference type="SUPFAM" id="SSF55347">
    <property type="entry name" value="Glyceraldehyde-3-phosphate dehydrogenase-like, C-terminal domain"/>
    <property type="match status" value="1"/>
</dbReference>
<dbReference type="PANTHER" id="PTHR31873:SF6">
    <property type="entry name" value="ASPARTATE DEHYDROGENASE DOMAIN-CONTAINING PROTEIN"/>
    <property type="match status" value="1"/>
</dbReference>
<reference evidence="9 10" key="1">
    <citation type="submission" date="2024-09" db="EMBL/GenBank/DDBJ databases">
        <authorList>
            <person name="Sun Q."/>
            <person name="Mori K."/>
        </authorList>
    </citation>
    <scope>NUCLEOTIDE SEQUENCE [LARGE SCALE GENOMIC DNA]</scope>
    <source>
        <strain evidence="9 10">CCM 8543</strain>
    </source>
</reference>
<comment type="function">
    <text evidence="6">Specifically catalyzes the NAD or NADP-dependent dehydrogenation of L-aspartate to iminoaspartate.</text>
</comment>
<evidence type="ECO:0000259" key="8">
    <source>
        <dbReference type="Pfam" id="PF03447"/>
    </source>
</evidence>
<feature type="domain" description="Aspartate/homoserine dehydrogenase NAD-binding" evidence="8">
    <location>
        <begin position="7"/>
        <end position="127"/>
    </location>
</feature>
<dbReference type="GO" id="GO:0033735">
    <property type="term" value="F:aspartate dehydrogenase [NAD(P)+] activity"/>
    <property type="evidence" value="ECO:0007669"/>
    <property type="project" value="UniProtKB-EC"/>
</dbReference>
<sequence length="273" mass="28282">MHLGLIGFGNIATTLLELLPEALGRPLERLSVVSMPADAEPVRSRLARDFSAVARAFSVVCSSDQMEGRPDLVVECAGHGAVSSHVPGLLRAGIDVVVVSVGALAEPRIEAELKEAARAGNARLILPAGAIGGVDLLSALKVAGDVKVSYRGIKPPAAWAGTPAERAVDLERIRTAHVFFSGTAREAASAYPRNANVAATLALAGPGFDATEVTLVADPSAPGNVHEYSVASPLASYAVRIENRPSAGNAKTSVSTVYSVLREIRNRAGPLVI</sequence>
<evidence type="ECO:0000256" key="4">
    <source>
        <dbReference type="ARBA" id="ARBA00023002"/>
    </source>
</evidence>
<feature type="domain" description="Aspartate dehydrogenase" evidence="7">
    <location>
        <begin position="175"/>
        <end position="261"/>
    </location>
</feature>
<dbReference type="PANTHER" id="PTHR31873">
    <property type="entry name" value="L-ASPARTATE DEHYDROGENASE-RELATED"/>
    <property type="match status" value="1"/>
</dbReference>
<feature type="active site" evidence="6">
    <location>
        <position position="226"/>
    </location>
</feature>
<comment type="pathway">
    <text evidence="6">Cofactor biosynthesis; NAD(+) biosynthesis; iminoaspartate from L-aspartate (dehydrogenase route): step 1/1.</text>
</comment>
<keyword evidence="10" id="KW-1185">Reference proteome</keyword>
<dbReference type="EC" id="1.4.1.21" evidence="6"/>
<comment type="caution">
    <text evidence="9">The sequence shown here is derived from an EMBL/GenBank/DDBJ whole genome shotgun (WGS) entry which is preliminary data.</text>
</comment>
<dbReference type="InterPro" id="IPR036291">
    <property type="entry name" value="NAD(P)-bd_dom_sf"/>
</dbReference>
<protein>
    <recommendedName>
        <fullName evidence="6">L-aspartate dehydrogenase</fullName>
        <ecNumber evidence="6">1.4.1.21</ecNumber>
    </recommendedName>
</protein>
<dbReference type="Gene3D" id="3.40.50.720">
    <property type="entry name" value="NAD(P)-binding Rossmann-like Domain"/>
    <property type="match status" value="1"/>
</dbReference>
<comment type="miscellaneous">
    <text evidence="6">The iminoaspartate product is unstable in aqueous solution and can decompose to oxaloacetate and ammonia.</text>
</comment>
<accession>A0ABV6D4E5</accession>
<dbReference type="InterPro" id="IPR011182">
    <property type="entry name" value="L-Asp_DH"/>
</dbReference>
<evidence type="ECO:0000313" key="9">
    <source>
        <dbReference type="EMBL" id="MFC0207521.1"/>
    </source>
</evidence>
<evidence type="ECO:0000256" key="6">
    <source>
        <dbReference type="HAMAP-Rule" id="MF_01265"/>
    </source>
</evidence>
<evidence type="ECO:0000256" key="5">
    <source>
        <dbReference type="ARBA" id="ARBA00023027"/>
    </source>
</evidence>
<comment type="similarity">
    <text evidence="1 6">Belongs to the L-aspartate dehydrogenase family.</text>
</comment>
<keyword evidence="5 6" id="KW-0520">NAD</keyword>
<dbReference type="PIRSF" id="PIRSF005227">
    <property type="entry name" value="Asp_dh_NAD_syn"/>
    <property type="match status" value="1"/>
</dbReference>
<keyword evidence="3 6" id="KW-0521">NADP</keyword>
<dbReference type="HAMAP" id="MF_01265">
    <property type="entry name" value="NadX"/>
    <property type="match status" value="1"/>
</dbReference>
<keyword evidence="4 6" id="KW-0560">Oxidoreductase</keyword>
<dbReference type="InterPro" id="IPR005106">
    <property type="entry name" value="Asp/hSer_DH_NAD-bd"/>
</dbReference>
<evidence type="ECO:0000313" key="10">
    <source>
        <dbReference type="Proteomes" id="UP001589755"/>
    </source>
</evidence>
<evidence type="ECO:0000256" key="1">
    <source>
        <dbReference type="ARBA" id="ARBA00008331"/>
    </source>
</evidence>
<dbReference type="Proteomes" id="UP001589755">
    <property type="component" value="Unassembled WGS sequence"/>
</dbReference>
<dbReference type="EMBL" id="JBHLXD010000004">
    <property type="protein sequence ID" value="MFC0207521.1"/>
    <property type="molecule type" value="Genomic_DNA"/>
</dbReference>
<evidence type="ECO:0000256" key="3">
    <source>
        <dbReference type="ARBA" id="ARBA00022857"/>
    </source>
</evidence>
<dbReference type="Pfam" id="PF01958">
    <property type="entry name" value="Asp_DH_C"/>
    <property type="match status" value="1"/>
</dbReference>
<dbReference type="Pfam" id="PF03447">
    <property type="entry name" value="NAD_binding_3"/>
    <property type="match status" value="1"/>
</dbReference>
<dbReference type="NCBIfam" id="NF009828">
    <property type="entry name" value="PRK13303.1-3"/>
    <property type="match status" value="1"/>
</dbReference>
<dbReference type="InterPro" id="IPR020626">
    <property type="entry name" value="Asp_DH_prok"/>
</dbReference>
<comment type="catalytic activity">
    <reaction evidence="6">
        <text>L-aspartate + NADP(+) + H2O = oxaloacetate + NH4(+) + NADPH + H(+)</text>
        <dbReference type="Rhea" id="RHEA:11784"/>
        <dbReference type="ChEBI" id="CHEBI:15377"/>
        <dbReference type="ChEBI" id="CHEBI:15378"/>
        <dbReference type="ChEBI" id="CHEBI:16452"/>
        <dbReference type="ChEBI" id="CHEBI:28938"/>
        <dbReference type="ChEBI" id="CHEBI:29991"/>
        <dbReference type="ChEBI" id="CHEBI:57783"/>
        <dbReference type="ChEBI" id="CHEBI:58349"/>
        <dbReference type="EC" id="1.4.1.21"/>
    </reaction>
</comment>
<dbReference type="RefSeq" id="WP_261519217.1">
    <property type="nucleotide sequence ID" value="NZ_JAODNW010000003.1"/>
</dbReference>
<gene>
    <name evidence="6" type="primary">nadX</name>
    <name evidence="9" type="ORF">ACFFJ2_03795</name>
</gene>
<name>A0ABV6D4E5_9HYPH</name>
<dbReference type="SUPFAM" id="SSF51735">
    <property type="entry name" value="NAD(P)-binding Rossmann-fold domains"/>
    <property type="match status" value="1"/>
</dbReference>
<keyword evidence="2 6" id="KW-0662">Pyridine nucleotide biosynthesis</keyword>
<dbReference type="NCBIfam" id="NF009827">
    <property type="entry name" value="PRK13303.1-2"/>
    <property type="match status" value="1"/>
</dbReference>
<evidence type="ECO:0000256" key="2">
    <source>
        <dbReference type="ARBA" id="ARBA00022642"/>
    </source>
</evidence>
<proteinExistence type="inferred from homology"/>
<dbReference type="Gene3D" id="3.30.360.10">
    <property type="entry name" value="Dihydrodipicolinate Reductase, domain 2"/>
    <property type="match status" value="1"/>
</dbReference>
<comment type="catalytic activity">
    <reaction evidence="6">
        <text>L-aspartate + NAD(+) + H2O = oxaloacetate + NH4(+) + NADH + H(+)</text>
        <dbReference type="Rhea" id="RHEA:11788"/>
        <dbReference type="ChEBI" id="CHEBI:15377"/>
        <dbReference type="ChEBI" id="CHEBI:15378"/>
        <dbReference type="ChEBI" id="CHEBI:16452"/>
        <dbReference type="ChEBI" id="CHEBI:28938"/>
        <dbReference type="ChEBI" id="CHEBI:29991"/>
        <dbReference type="ChEBI" id="CHEBI:57540"/>
        <dbReference type="ChEBI" id="CHEBI:57945"/>
        <dbReference type="EC" id="1.4.1.21"/>
    </reaction>
</comment>
<dbReference type="InterPro" id="IPR002811">
    <property type="entry name" value="Asp_DH"/>
</dbReference>
<organism evidence="9 10">
    <name type="scientific">Chelativorans intermedius</name>
    <dbReference type="NCBI Taxonomy" id="515947"/>
    <lineage>
        <taxon>Bacteria</taxon>
        <taxon>Pseudomonadati</taxon>
        <taxon>Pseudomonadota</taxon>
        <taxon>Alphaproteobacteria</taxon>
        <taxon>Hyphomicrobiales</taxon>
        <taxon>Phyllobacteriaceae</taxon>
        <taxon>Chelativorans</taxon>
    </lineage>
</organism>
<feature type="binding site" evidence="6">
    <location>
        <position position="196"/>
    </location>
    <ligand>
        <name>NAD(+)</name>
        <dbReference type="ChEBI" id="CHEBI:57540"/>
    </ligand>
</feature>
<feature type="binding site" evidence="6">
    <location>
        <position position="130"/>
    </location>
    <ligand>
        <name>NAD(+)</name>
        <dbReference type="ChEBI" id="CHEBI:57540"/>
    </ligand>
</feature>
<evidence type="ECO:0000259" key="7">
    <source>
        <dbReference type="Pfam" id="PF01958"/>
    </source>
</evidence>